<proteinExistence type="predicted"/>
<name>A0A0B0N4W4_GOSAR</name>
<organism evidence="1 2">
    <name type="scientific">Gossypium arboreum</name>
    <name type="common">Tree cotton</name>
    <name type="synonym">Gossypium nanking</name>
    <dbReference type="NCBI Taxonomy" id="29729"/>
    <lineage>
        <taxon>Eukaryota</taxon>
        <taxon>Viridiplantae</taxon>
        <taxon>Streptophyta</taxon>
        <taxon>Embryophyta</taxon>
        <taxon>Tracheophyta</taxon>
        <taxon>Spermatophyta</taxon>
        <taxon>Magnoliopsida</taxon>
        <taxon>eudicotyledons</taxon>
        <taxon>Gunneridae</taxon>
        <taxon>Pentapetalae</taxon>
        <taxon>rosids</taxon>
        <taxon>malvids</taxon>
        <taxon>Malvales</taxon>
        <taxon>Malvaceae</taxon>
        <taxon>Malvoideae</taxon>
        <taxon>Gossypium</taxon>
    </lineage>
</organism>
<sequence length="86" mass="10029">MVTKDKDYEEASFDFYIENPNFNVEGEEIEDEYIKVEKCGVHFNSLLPSRYFSTHSSTPLALELIVGLGKGHYSWSFNNTKEEEQR</sequence>
<dbReference type="EMBL" id="JRRC01480100">
    <property type="protein sequence ID" value="KHG07702.1"/>
    <property type="molecule type" value="Genomic_DNA"/>
</dbReference>
<dbReference type="Proteomes" id="UP000032142">
    <property type="component" value="Unassembled WGS sequence"/>
</dbReference>
<dbReference type="AlphaFoldDB" id="A0A0B0N4W4"/>
<protein>
    <submittedName>
        <fullName evidence="1">Histidine ammonia-lyase</fullName>
    </submittedName>
</protein>
<reference evidence="2" key="1">
    <citation type="submission" date="2014-09" db="EMBL/GenBank/DDBJ databases">
        <authorList>
            <person name="Mudge J."/>
            <person name="Ramaraj T."/>
            <person name="Lindquist I.E."/>
            <person name="Bharti A.K."/>
            <person name="Sundararajan A."/>
            <person name="Cameron C.T."/>
            <person name="Woodward J.E."/>
            <person name="May G.D."/>
            <person name="Brubaker C."/>
            <person name="Broadhvest J."/>
            <person name="Wilkins T.A."/>
        </authorList>
    </citation>
    <scope>NUCLEOTIDE SEQUENCE</scope>
    <source>
        <strain evidence="2">cv. AKA8401</strain>
    </source>
</reference>
<keyword evidence="2" id="KW-1185">Reference proteome</keyword>
<accession>A0A0B0N4W4</accession>
<comment type="caution">
    <text evidence="1">The sequence shown here is derived from an EMBL/GenBank/DDBJ whole genome shotgun (WGS) entry which is preliminary data.</text>
</comment>
<keyword evidence="1" id="KW-0456">Lyase</keyword>
<dbReference type="GO" id="GO:0016829">
    <property type="term" value="F:lyase activity"/>
    <property type="evidence" value="ECO:0007669"/>
    <property type="project" value="UniProtKB-KW"/>
</dbReference>
<evidence type="ECO:0000313" key="1">
    <source>
        <dbReference type="EMBL" id="KHG07702.1"/>
    </source>
</evidence>
<evidence type="ECO:0000313" key="2">
    <source>
        <dbReference type="Proteomes" id="UP000032142"/>
    </source>
</evidence>
<gene>
    <name evidence="1" type="ORF">F383_34039</name>
</gene>